<dbReference type="STRING" id="174720.A0A0N5BG00"/>
<evidence type="ECO:0000313" key="9">
    <source>
        <dbReference type="Proteomes" id="UP000046392"/>
    </source>
</evidence>
<keyword evidence="5" id="KW-0067">ATP-binding</keyword>
<proteinExistence type="inferred from homology"/>
<keyword evidence="3" id="KW-0547">Nucleotide-binding</keyword>
<keyword evidence="4" id="KW-0443">Lipid metabolism</keyword>
<dbReference type="PANTHER" id="PTHR43272">
    <property type="entry name" value="LONG-CHAIN-FATTY-ACID--COA LIGASE"/>
    <property type="match status" value="1"/>
</dbReference>
<organism evidence="9 10">
    <name type="scientific">Strongyloides papillosus</name>
    <name type="common">Intestinal threadworm</name>
    <dbReference type="NCBI Taxonomy" id="174720"/>
    <lineage>
        <taxon>Eukaryota</taxon>
        <taxon>Metazoa</taxon>
        <taxon>Ecdysozoa</taxon>
        <taxon>Nematoda</taxon>
        <taxon>Chromadorea</taxon>
        <taxon>Rhabditida</taxon>
        <taxon>Tylenchina</taxon>
        <taxon>Panagrolaimomorpha</taxon>
        <taxon>Strongyloidoidea</taxon>
        <taxon>Strongyloididae</taxon>
        <taxon>Strongyloides</taxon>
    </lineage>
</organism>
<sequence length="780" mass="87912">MSSILYVQKNSFNTLKRTLSTSIINRVVNDGHTPSAHEKFHRPHKILDHSQNIVKPSISFPQKLVLKTLKGIFNVCDTVTYLPNKFMGKYEYYENVKNMARSLNTNPTNSAGPWRDPSTVNGELVKSAFEGVTTVPDLWNYSVREFGNLDFIGEREVRRVFIHKNNEGIETQLIDFGDYKWKTYGEVNEDVQNIRKGLQNLGIKRGDRILFFAETRPEWMTCALACLNSGIEIVTAYPTLGSSALHYILDDVNIKHIITSESSYNTLNQLLSSNTTIENLIVFKDRFRESKLKKNRPAPIDDRKTIPENIIRNTSKITPYDKLLSLAKNETNLPNVSIKPDDLGIILYTSGSTGEPKAAEITHEYVIANISGWKLKWPDVDKHTTYMAYLPLSHIMELLAEMYCIGEGNKLAFSSPLTLVTNGPKLRPGVYGDMSVIQPKFFATVPMVINRLKKTVNEHLANSSYFTQNLFSICYDRKVKRIAKGLSTPLLDRLIFKNTSIIFGGNLELMVVGSAPLDKDLGRFVKVTMNALVLQGYGLTECVAATVDYYSDIYASNCGGVTASCELLLRECPEYSYSPKNSPPQGEILLSGPGVIKRYFKDRNSDSFVEIDGKRWFCTGDIGEIHENGSIKVIDRIKGLKKLSNGEFVSLAAVEGQLLTSQYVDQVCVVVDSKLDYCLAIIVANEKNVVDLGSKLELKLDFEGLCKHKGIRTFILYHFEELLKEKLVKYEIPKKIILVKEPFTVQNGLLTDALKLKRNAIESKYKDVIEIIYRPFDGSA</sequence>
<dbReference type="GO" id="GO:0035336">
    <property type="term" value="P:long-chain fatty-acyl-CoA metabolic process"/>
    <property type="evidence" value="ECO:0007669"/>
    <property type="project" value="TreeGrafter"/>
</dbReference>
<dbReference type="AlphaFoldDB" id="A0A0N5BG00"/>
<dbReference type="Gene3D" id="3.40.50.12780">
    <property type="entry name" value="N-terminal domain of ligase-like"/>
    <property type="match status" value="1"/>
</dbReference>
<dbReference type="InterPro" id="IPR000873">
    <property type="entry name" value="AMP-dep_synth/lig_dom"/>
</dbReference>
<evidence type="ECO:0000256" key="6">
    <source>
        <dbReference type="ARBA" id="ARBA00026121"/>
    </source>
</evidence>
<protein>
    <recommendedName>
        <fullName evidence="6">long-chain-fatty-acid--CoA ligase</fullName>
        <ecNumber evidence="6">6.2.1.3</ecNumber>
    </recommendedName>
</protein>
<comment type="catalytic activity">
    <reaction evidence="7">
        <text>a long-chain fatty acid + ATP + CoA = a long-chain fatty acyl-CoA + AMP + diphosphate</text>
        <dbReference type="Rhea" id="RHEA:15421"/>
        <dbReference type="ChEBI" id="CHEBI:30616"/>
        <dbReference type="ChEBI" id="CHEBI:33019"/>
        <dbReference type="ChEBI" id="CHEBI:57287"/>
        <dbReference type="ChEBI" id="CHEBI:57560"/>
        <dbReference type="ChEBI" id="CHEBI:83139"/>
        <dbReference type="ChEBI" id="CHEBI:456215"/>
        <dbReference type="EC" id="6.2.1.3"/>
    </reaction>
</comment>
<dbReference type="PANTHER" id="PTHR43272:SF83">
    <property type="entry name" value="ACYL-COA SYNTHETASE LONG-CHAIN, ISOFORM J"/>
    <property type="match status" value="1"/>
</dbReference>
<dbReference type="InterPro" id="IPR020845">
    <property type="entry name" value="AMP-binding_CS"/>
</dbReference>
<comment type="similarity">
    <text evidence="1">Belongs to the ATP-dependent AMP-binding enzyme family.</text>
</comment>
<dbReference type="GO" id="GO:0005886">
    <property type="term" value="C:plasma membrane"/>
    <property type="evidence" value="ECO:0007669"/>
    <property type="project" value="TreeGrafter"/>
</dbReference>
<dbReference type="GO" id="GO:0005811">
    <property type="term" value="C:lipid droplet"/>
    <property type="evidence" value="ECO:0007669"/>
    <property type="project" value="TreeGrafter"/>
</dbReference>
<evidence type="ECO:0000256" key="7">
    <source>
        <dbReference type="ARBA" id="ARBA00036813"/>
    </source>
</evidence>
<dbReference type="PROSITE" id="PS00455">
    <property type="entry name" value="AMP_BINDING"/>
    <property type="match status" value="1"/>
</dbReference>
<dbReference type="SUPFAM" id="SSF56801">
    <property type="entry name" value="Acetyl-CoA synthetase-like"/>
    <property type="match status" value="1"/>
</dbReference>
<evidence type="ECO:0000259" key="8">
    <source>
        <dbReference type="Pfam" id="PF00501"/>
    </source>
</evidence>
<evidence type="ECO:0000256" key="5">
    <source>
        <dbReference type="ARBA" id="ARBA00022840"/>
    </source>
</evidence>
<reference evidence="10" key="1">
    <citation type="submission" date="2017-02" db="UniProtKB">
        <authorList>
            <consortium name="WormBaseParasite"/>
        </authorList>
    </citation>
    <scope>IDENTIFICATION</scope>
</reference>
<name>A0A0N5BG00_STREA</name>
<keyword evidence="9" id="KW-1185">Reference proteome</keyword>
<dbReference type="WBParaSite" id="SPAL_0000490800.1">
    <property type="protein sequence ID" value="SPAL_0000490800.1"/>
    <property type="gene ID" value="SPAL_0000490800"/>
</dbReference>
<dbReference type="Proteomes" id="UP000046392">
    <property type="component" value="Unplaced"/>
</dbReference>
<dbReference type="InterPro" id="IPR042099">
    <property type="entry name" value="ANL_N_sf"/>
</dbReference>
<dbReference type="GO" id="GO:0005524">
    <property type="term" value="F:ATP binding"/>
    <property type="evidence" value="ECO:0007669"/>
    <property type="project" value="UniProtKB-KW"/>
</dbReference>
<accession>A0A0N5BG00</accession>
<keyword evidence="4" id="KW-0276">Fatty acid metabolism</keyword>
<dbReference type="Pfam" id="PF00501">
    <property type="entry name" value="AMP-binding"/>
    <property type="match status" value="1"/>
</dbReference>
<evidence type="ECO:0000256" key="3">
    <source>
        <dbReference type="ARBA" id="ARBA00022741"/>
    </source>
</evidence>
<evidence type="ECO:0000256" key="2">
    <source>
        <dbReference type="ARBA" id="ARBA00022598"/>
    </source>
</evidence>
<dbReference type="GO" id="GO:0030182">
    <property type="term" value="P:neuron differentiation"/>
    <property type="evidence" value="ECO:0007669"/>
    <property type="project" value="TreeGrafter"/>
</dbReference>
<feature type="domain" description="AMP-dependent synthetase/ligase" evidence="8">
    <location>
        <begin position="171"/>
        <end position="600"/>
    </location>
</feature>
<evidence type="ECO:0000256" key="4">
    <source>
        <dbReference type="ARBA" id="ARBA00022832"/>
    </source>
</evidence>
<keyword evidence="2" id="KW-0436">Ligase</keyword>
<dbReference type="GO" id="GO:0004467">
    <property type="term" value="F:long-chain fatty acid-CoA ligase activity"/>
    <property type="evidence" value="ECO:0007669"/>
    <property type="project" value="UniProtKB-EC"/>
</dbReference>
<dbReference type="EC" id="6.2.1.3" evidence="6"/>
<evidence type="ECO:0000256" key="1">
    <source>
        <dbReference type="ARBA" id="ARBA00006432"/>
    </source>
</evidence>
<dbReference type="GO" id="GO:0005783">
    <property type="term" value="C:endoplasmic reticulum"/>
    <property type="evidence" value="ECO:0007669"/>
    <property type="project" value="TreeGrafter"/>
</dbReference>
<evidence type="ECO:0000313" key="10">
    <source>
        <dbReference type="WBParaSite" id="SPAL_0000490800.1"/>
    </source>
</evidence>